<evidence type="ECO:0000313" key="2">
    <source>
        <dbReference type="EMBL" id="RZU20227.1"/>
    </source>
</evidence>
<comment type="caution">
    <text evidence="2">The sequence shown here is derived from an EMBL/GenBank/DDBJ whole genome shotgun (WGS) entry which is preliminary data.</text>
</comment>
<dbReference type="AlphaFoldDB" id="A0A4Q7XAL2"/>
<dbReference type="Proteomes" id="UP000292027">
    <property type="component" value="Unassembled WGS sequence"/>
</dbReference>
<dbReference type="RefSeq" id="WP_130442690.1">
    <property type="nucleotide sequence ID" value="NZ_SHKR01000011.1"/>
</dbReference>
<keyword evidence="1" id="KW-0472">Membrane</keyword>
<dbReference type="EMBL" id="SHKR01000011">
    <property type="protein sequence ID" value="RZU20227.1"/>
    <property type="molecule type" value="Genomic_DNA"/>
</dbReference>
<protein>
    <submittedName>
        <fullName evidence="2">Uncharacterized protein</fullName>
    </submittedName>
</protein>
<proteinExistence type="predicted"/>
<accession>A0A4Q7XAL2</accession>
<keyword evidence="1" id="KW-1133">Transmembrane helix</keyword>
<feature type="transmembrane region" description="Helical" evidence="1">
    <location>
        <begin position="27"/>
        <end position="50"/>
    </location>
</feature>
<reference evidence="2 3" key="1">
    <citation type="journal article" date="2015" name="Stand. Genomic Sci.">
        <title>Genomic Encyclopedia of Bacterial and Archaeal Type Strains, Phase III: the genomes of soil and plant-associated and newly described type strains.</title>
        <authorList>
            <person name="Whitman W.B."/>
            <person name="Woyke T."/>
            <person name="Klenk H.P."/>
            <person name="Zhou Y."/>
            <person name="Lilburn T.G."/>
            <person name="Beck B.J."/>
            <person name="De Vos P."/>
            <person name="Vandamme P."/>
            <person name="Eisen J.A."/>
            <person name="Garrity G."/>
            <person name="Hugenholtz P."/>
            <person name="Kyrpides N.C."/>
        </authorList>
    </citation>
    <scope>NUCLEOTIDE SEQUENCE [LARGE SCALE GENOMIC DNA]</scope>
    <source>
        <strain evidence="2 3">VKM Ac-2540</strain>
    </source>
</reference>
<keyword evidence="1" id="KW-0812">Transmembrane</keyword>
<evidence type="ECO:0000256" key="1">
    <source>
        <dbReference type="SAM" id="Phobius"/>
    </source>
</evidence>
<gene>
    <name evidence="2" type="ORF">EV645_2456</name>
</gene>
<name>A0A4Q7XAL2_9ACTN</name>
<sequence length="63" mass="6874">MKRLVTSLLFFLVVSLAVGLLVSGSEFLDWGVAGGLFAIAVAGEGFRFWLRRSRAKKRESSGI</sequence>
<organism evidence="2 3">
    <name type="scientific">Kribbella rubisoli</name>
    <dbReference type="NCBI Taxonomy" id="3075929"/>
    <lineage>
        <taxon>Bacteria</taxon>
        <taxon>Bacillati</taxon>
        <taxon>Actinomycetota</taxon>
        <taxon>Actinomycetes</taxon>
        <taxon>Propionibacteriales</taxon>
        <taxon>Kribbellaceae</taxon>
        <taxon>Kribbella</taxon>
    </lineage>
</organism>
<keyword evidence="3" id="KW-1185">Reference proteome</keyword>
<evidence type="ECO:0000313" key="3">
    <source>
        <dbReference type="Proteomes" id="UP000292027"/>
    </source>
</evidence>
<dbReference type="OrthoDB" id="3829988at2"/>